<feature type="region of interest" description="Disordered" evidence="6">
    <location>
        <begin position="567"/>
        <end position="622"/>
    </location>
</feature>
<dbReference type="PANTHER" id="PTHR11552">
    <property type="entry name" value="GLUCOSE-METHANOL-CHOLINE GMC OXIDOREDUCTASE"/>
    <property type="match status" value="1"/>
</dbReference>
<evidence type="ECO:0000313" key="8">
    <source>
        <dbReference type="EMBL" id="KAF2183639.1"/>
    </source>
</evidence>
<evidence type="ECO:0000256" key="7">
    <source>
        <dbReference type="SAM" id="SignalP"/>
    </source>
</evidence>
<dbReference type="GO" id="GO:0050660">
    <property type="term" value="F:flavin adenine dinucleotide binding"/>
    <property type="evidence" value="ECO:0007669"/>
    <property type="project" value="InterPro"/>
</dbReference>
<evidence type="ECO:0000256" key="4">
    <source>
        <dbReference type="ARBA" id="ARBA00022827"/>
    </source>
</evidence>
<evidence type="ECO:0000256" key="6">
    <source>
        <dbReference type="SAM" id="MobiDB-lite"/>
    </source>
</evidence>
<keyword evidence="9" id="KW-1185">Reference proteome</keyword>
<comment type="similarity">
    <text evidence="2">Belongs to the GMC oxidoreductase family.</text>
</comment>
<reference evidence="8" key="1">
    <citation type="journal article" date="2020" name="Stud. Mycol.">
        <title>101 Dothideomycetes genomes: a test case for predicting lifestyles and emergence of pathogens.</title>
        <authorList>
            <person name="Haridas S."/>
            <person name="Albert R."/>
            <person name="Binder M."/>
            <person name="Bloem J."/>
            <person name="Labutti K."/>
            <person name="Salamov A."/>
            <person name="Andreopoulos B."/>
            <person name="Baker S."/>
            <person name="Barry K."/>
            <person name="Bills G."/>
            <person name="Bluhm B."/>
            <person name="Cannon C."/>
            <person name="Castanera R."/>
            <person name="Culley D."/>
            <person name="Daum C."/>
            <person name="Ezra D."/>
            <person name="Gonzalez J."/>
            <person name="Henrissat B."/>
            <person name="Kuo A."/>
            <person name="Liang C."/>
            <person name="Lipzen A."/>
            <person name="Lutzoni F."/>
            <person name="Magnuson J."/>
            <person name="Mondo S."/>
            <person name="Nolan M."/>
            <person name="Ohm R."/>
            <person name="Pangilinan J."/>
            <person name="Park H.-J."/>
            <person name="Ramirez L."/>
            <person name="Alfaro M."/>
            <person name="Sun H."/>
            <person name="Tritt A."/>
            <person name="Yoshinaga Y."/>
            <person name="Zwiers L.-H."/>
            <person name="Turgeon B."/>
            <person name="Goodwin S."/>
            <person name="Spatafora J."/>
            <person name="Crous P."/>
            <person name="Grigoriev I."/>
        </authorList>
    </citation>
    <scope>NUCLEOTIDE SEQUENCE</scope>
    <source>
        <strain evidence="8">CBS 207.26</strain>
    </source>
</reference>
<dbReference type="Gene3D" id="3.50.50.60">
    <property type="entry name" value="FAD/NAD(P)-binding domain"/>
    <property type="match status" value="2"/>
</dbReference>
<dbReference type="GO" id="GO:0016491">
    <property type="term" value="F:oxidoreductase activity"/>
    <property type="evidence" value="ECO:0007669"/>
    <property type="project" value="UniProtKB-KW"/>
</dbReference>
<feature type="compositionally biased region" description="Polar residues" evidence="6">
    <location>
        <begin position="591"/>
        <end position="601"/>
    </location>
</feature>
<dbReference type="AlphaFoldDB" id="A0A6A6DZC5"/>
<dbReference type="GO" id="GO:0044550">
    <property type="term" value="P:secondary metabolite biosynthetic process"/>
    <property type="evidence" value="ECO:0007669"/>
    <property type="project" value="TreeGrafter"/>
</dbReference>
<accession>A0A6A6DZC5</accession>
<sequence>MQTVVTSFLFFSAFTSSLFAAPVQHERRQVDSEYPAGRGRRLFGSSFALPAYATYDYVIVGGGTAGLVVATRLAEDLSKSVAVIEADIFYEISNSNLSQIPLLGPVVPVNPHLALILWWTGNSKLHLKRRDFIPHGRPANATPAYDQSTLRRGGPLSLTFARYAMASVSWAQKALTVMGVKQINGLTSGTILGSSYQLLTLSKTFVRKSSETAFLQKNGFKQPNLVYQSVMAQKILFDGLKAKGVSINMGGFPFTSLRICRVGQDMEDHVLGGPSYRVNVLTTSAMANTLFAAQAIQQYLKSNSGVLTAVGADFLAFEKLPKNVTSSMPRSVQSDLAKLPADWPDIEFFPTSAHYGNQINFRTNRPVDRFQYATIAVALGDSLSRSSVSIRPADINTSPSSPLPQVRLYIPELVERTQAANIPIVRFQYDACFQTSLSRYPVGHGSTHTSRLSFRLPAQPLEKFQPLPYRELVPEHSLAANGILKPDRTSFTSEVLPPSSFDLDLTIFAFSLTHNVIPLIYRPFPPRFALRSRCRTHGRKWKTIAEIHFPGRSTTDLKNQHALLIKERPAINAQETSRESSPDSEGDDTGAMSNGGLSNDSIDLPMTGMEPRGADASYENLI</sequence>
<dbReference type="InterPro" id="IPR027424">
    <property type="entry name" value="Glucose_Oxidase_domain_2"/>
</dbReference>
<protein>
    <submittedName>
        <fullName evidence="8">GMC oxidoreductase</fullName>
    </submittedName>
</protein>
<dbReference type="Proteomes" id="UP000800200">
    <property type="component" value="Unassembled WGS sequence"/>
</dbReference>
<dbReference type="InterPro" id="IPR012132">
    <property type="entry name" value="GMC_OxRdtase"/>
</dbReference>
<evidence type="ECO:0000256" key="2">
    <source>
        <dbReference type="ARBA" id="ARBA00010790"/>
    </source>
</evidence>
<dbReference type="Gene3D" id="4.10.450.10">
    <property type="entry name" value="Glucose Oxidase, domain 2"/>
    <property type="match status" value="2"/>
</dbReference>
<name>A0A6A6DZC5_9PEZI</name>
<keyword evidence="5" id="KW-0560">Oxidoreductase</keyword>
<evidence type="ECO:0000256" key="5">
    <source>
        <dbReference type="ARBA" id="ARBA00023002"/>
    </source>
</evidence>
<organism evidence="8 9">
    <name type="scientific">Zopfia rhizophila CBS 207.26</name>
    <dbReference type="NCBI Taxonomy" id="1314779"/>
    <lineage>
        <taxon>Eukaryota</taxon>
        <taxon>Fungi</taxon>
        <taxon>Dikarya</taxon>
        <taxon>Ascomycota</taxon>
        <taxon>Pezizomycotina</taxon>
        <taxon>Dothideomycetes</taxon>
        <taxon>Dothideomycetes incertae sedis</taxon>
        <taxon>Zopfiaceae</taxon>
        <taxon>Zopfia</taxon>
    </lineage>
</organism>
<evidence type="ECO:0000256" key="1">
    <source>
        <dbReference type="ARBA" id="ARBA00001974"/>
    </source>
</evidence>
<comment type="cofactor">
    <cofactor evidence="1">
        <name>FAD</name>
        <dbReference type="ChEBI" id="CHEBI:57692"/>
    </cofactor>
</comment>
<feature type="signal peptide" evidence="7">
    <location>
        <begin position="1"/>
        <end position="20"/>
    </location>
</feature>
<feature type="chain" id="PRO_5025353507" evidence="7">
    <location>
        <begin position="21"/>
        <end position="622"/>
    </location>
</feature>
<dbReference type="OrthoDB" id="269227at2759"/>
<dbReference type="InterPro" id="IPR036188">
    <property type="entry name" value="FAD/NAD-bd_sf"/>
</dbReference>
<dbReference type="PANTHER" id="PTHR11552:SF138">
    <property type="entry name" value="DEHYDROGENASE PKFF-RELATED"/>
    <property type="match status" value="1"/>
</dbReference>
<gene>
    <name evidence="8" type="ORF">K469DRAFT_689784</name>
</gene>
<evidence type="ECO:0000313" key="9">
    <source>
        <dbReference type="Proteomes" id="UP000800200"/>
    </source>
</evidence>
<keyword evidence="3" id="KW-0285">Flavoprotein</keyword>
<keyword evidence="4" id="KW-0274">FAD</keyword>
<dbReference type="Gene3D" id="3.30.560.10">
    <property type="entry name" value="Glucose Oxidase, domain 3"/>
    <property type="match status" value="2"/>
</dbReference>
<keyword evidence="7" id="KW-0732">Signal</keyword>
<dbReference type="SUPFAM" id="SSF51905">
    <property type="entry name" value="FAD/NAD(P)-binding domain"/>
    <property type="match status" value="1"/>
</dbReference>
<evidence type="ECO:0000256" key="3">
    <source>
        <dbReference type="ARBA" id="ARBA00022630"/>
    </source>
</evidence>
<dbReference type="EMBL" id="ML994641">
    <property type="protein sequence ID" value="KAF2183639.1"/>
    <property type="molecule type" value="Genomic_DNA"/>
</dbReference>
<proteinExistence type="inferred from homology"/>